<dbReference type="InterPro" id="IPR029044">
    <property type="entry name" value="Nucleotide-diphossugar_trans"/>
</dbReference>
<dbReference type="SUPFAM" id="SSF53448">
    <property type="entry name" value="Nucleotide-diphospho-sugar transferases"/>
    <property type="match status" value="1"/>
</dbReference>
<dbReference type="PANTHER" id="PTHR22916">
    <property type="entry name" value="GLYCOSYLTRANSFERASE"/>
    <property type="match status" value="1"/>
</dbReference>
<dbReference type="RefSeq" id="WP_227477402.1">
    <property type="nucleotide sequence ID" value="NZ_JAFMPT010000012.1"/>
</dbReference>
<dbReference type="PANTHER" id="PTHR22916:SF3">
    <property type="entry name" value="UDP-GLCNAC:BETAGAL BETA-1,3-N-ACETYLGLUCOSAMINYLTRANSFERASE-LIKE PROTEIN 1"/>
    <property type="match status" value="1"/>
</dbReference>
<evidence type="ECO:0000313" key="3">
    <source>
        <dbReference type="Proteomes" id="UP000778797"/>
    </source>
</evidence>
<dbReference type="InterPro" id="IPR001173">
    <property type="entry name" value="Glyco_trans_2-like"/>
</dbReference>
<gene>
    <name evidence="2" type="ORF">J1C55_09940</name>
</gene>
<dbReference type="Proteomes" id="UP000778797">
    <property type="component" value="Unassembled WGS sequence"/>
</dbReference>
<evidence type="ECO:0000313" key="2">
    <source>
        <dbReference type="EMBL" id="MCC1484911.1"/>
    </source>
</evidence>
<evidence type="ECO:0000259" key="1">
    <source>
        <dbReference type="Pfam" id="PF00535"/>
    </source>
</evidence>
<protein>
    <submittedName>
        <fullName evidence="2">Glycosyltransferase family 2 protein</fullName>
    </submittedName>
</protein>
<reference evidence="2" key="1">
    <citation type="submission" date="2021-03" db="EMBL/GenBank/DDBJ databases">
        <authorList>
            <person name="Ping X."/>
        </authorList>
    </citation>
    <scope>NUCLEOTIDE SEQUENCE</scope>
    <source>
        <strain evidence="2">E313</strain>
    </source>
</reference>
<proteinExistence type="predicted"/>
<dbReference type="Pfam" id="PF00535">
    <property type="entry name" value="Glycos_transf_2"/>
    <property type="match status" value="1"/>
</dbReference>
<accession>A0ABS8EPH8</accession>
<dbReference type="CDD" id="cd00761">
    <property type="entry name" value="Glyco_tranf_GTA_type"/>
    <property type="match status" value="1"/>
</dbReference>
<dbReference type="EMBL" id="JAFMPT010000012">
    <property type="protein sequence ID" value="MCC1484911.1"/>
    <property type="molecule type" value="Genomic_DNA"/>
</dbReference>
<keyword evidence="3" id="KW-1185">Reference proteome</keyword>
<reference evidence="2" key="2">
    <citation type="submission" date="2021-10" db="EMBL/GenBank/DDBJ databases">
        <title>Genome of Winogradskyella sp. E313.</title>
        <authorList>
            <person name="Zhou Y."/>
        </authorList>
    </citation>
    <scope>NUCLEOTIDE SEQUENCE</scope>
    <source>
        <strain evidence="2">E313</strain>
    </source>
</reference>
<sequence>MKEQPLVSIIIPTYNRAHLIGETLDSILAQTYTNWECIVVDDDSTDHTDKVLAKYCVKDTRFQYFHRPKDRLPGGNAARNYGFELSKGYYIQWFDDDDIMLPNYLSSRMSVIDTSTNLCMLSGKLVDEYKNDIRDLKWFNDDTLYRQYVLKLSEILSPSVLFKRQFLNKKVLFNEALFRSQEAEFFSRVFFNLNTSEYKQIPEIGFLYRQHQQTKSFTDNTYNSGYKKAHFLVHQTNWNQAIIIKDKEIIKYCYKKIIILLFETIRAKDTMLFKEILRYLKKHVKPLLFFKIKSSLYLILWTNTQGYKFKPYLLNQNL</sequence>
<comment type="caution">
    <text evidence="2">The sequence shown here is derived from an EMBL/GenBank/DDBJ whole genome shotgun (WGS) entry which is preliminary data.</text>
</comment>
<dbReference type="Gene3D" id="3.90.550.10">
    <property type="entry name" value="Spore Coat Polysaccharide Biosynthesis Protein SpsA, Chain A"/>
    <property type="match status" value="1"/>
</dbReference>
<organism evidence="2 3">
    <name type="scientific">Winogradskyella immobilis</name>
    <dbReference type="NCBI Taxonomy" id="2816852"/>
    <lineage>
        <taxon>Bacteria</taxon>
        <taxon>Pseudomonadati</taxon>
        <taxon>Bacteroidota</taxon>
        <taxon>Flavobacteriia</taxon>
        <taxon>Flavobacteriales</taxon>
        <taxon>Flavobacteriaceae</taxon>
        <taxon>Winogradskyella</taxon>
    </lineage>
</organism>
<feature type="domain" description="Glycosyltransferase 2-like" evidence="1">
    <location>
        <begin position="8"/>
        <end position="120"/>
    </location>
</feature>
<name>A0ABS8EPH8_9FLAO</name>